<proteinExistence type="predicted"/>
<evidence type="ECO:0000313" key="2">
    <source>
        <dbReference type="Proteomes" id="UP000774326"/>
    </source>
</evidence>
<gene>
    <name evidence="1" type="ORF">WICPIJ_000191</name>
</gene>
<reference evidence="1" key="2">
    <citation type="submission" date="2021-01" db="EMBL/GenBank/DDBJ databases">
        <authorList>
            <person name="Schikora-Tamarit M.A."/>
        </authorList>
    </citation>
    <scope>NUCLEOTIDE SEQUENCE</scope>
    <source>
        <strain evidence="1">CBS2887</strain>
    </source>
</reference>
<evidence type="ECO:0000313" key="1">
    <source>
        <dbReference type="EMBL" id="KAH3688831.1"/>
    </source>
</evidence>
<name>A0A9P8TS53_WICPI</name>
<reference evidence="1" key="1">
    <citation type="journal article" date="2021" name="Open Biol.">
        <title>Shared evolutionary footprints suggest mitochondrial oxidative damage underlies multiple complex I losses in fungi.</title>
        <authorList>
            <person name="Schikora-Tamarit M.A."/>
            <person name="Marcet-Houben M."/>
            <person name="Nosek J."/>
            <person name="Gabaldon T."/>
        </authorList>
    </citation>
    <scope>NUCLEOTIDE SEQUENCE</scope>
    <source>
        <strain evidence="1">CBS2887</strain>
    </source>
</reference>
<organism evidence="1 2">
    <name type="scientific">Wickerhamomyces pijperi</name>
    <name type="common">Yeast</name>
    <name type="synonym">Pichia pijperi</name>
    <dbReference type="NCBI Taxonomy" id="599730"/>
    <lineage>
        <taxon>Eukaryota</taxon>
        <taxon>Fungi</taxon>
        <taxon>Dikarya</taxon>
        <taxon>Ascomycota</taxon>
        <taxon>Saccharomycotina</taxon>
        <taxon>Saccharomycetes</taxon>
        <taxon>Phaffomycetales</taxon>
        <taxon>Wickerhamomycetaceae</taxon>
        <taxon>Wickerhamomyces</taxon>
    </lineage>
</organism>
<accession>A0A9P8TS53</accession>
<dbReference type="EMBL" id="JAEUBG010000133">
    <property type="protein sequence ID" value="KAH3688831.1"/>
    <property type="molecule type" value="Genomic_DNA"/>
</dbReference>
<dbReference type="AlphaFoldDB" id="A0A9P8TS53"/>
<keyword evidence="2" id="KW-1185">Reference proteome</keyword>
<comment type="caution">
    <text evidence="1">The sequence shown here is derived from an EMBL/GenBank/DDBJ whole genome shotgun (WGS) entry which is preliminary data.</text>
</comment>
<sequence>MIFSREDGRVLVFFSFKRLGPLSDLLRRMASFLGLIRRSCDSSSESDTDSSISDWVNCNANGGSVLLTARSGIEGVPAFPSSDCSRRDGSSGRFWPCEDSIDL</sequence>
<dbReference type="Proteomes" id="UP000774326">
    <property type="component" value="Unassembled WGS sequence"/>
</dbReference>
<protein>
    <submittedName>
        <fullName evidence="1">Uncharacterized protein</fullName>
    </submittedName>
</protein>